<dbReference type="EMBL" id="NKXS01001367">
    <property type="protein sequence ID" value="PIN18975.1"/>
    <property type="molecule type" value="Genomic_DNA"/>
</dbReference>
<keyword evidence="2" id="KW-1185">Reference proteome</keyword>
<evidence type="ECO:0000313" key="1">
    <source>
        <dbReference type="EMBL" id="PIN18975.1"/>
    </source>
</evidence>
<name>A0A2G9HN73_9LAMI</name>
<gene>
    <name evidence="1" type="ORF">CDL12_08347</name>
</gene>
<accession>A0A2G9HN73</accession>
<dbReference type="Proteomes" id="UP000231279">
    <property type="component" value="Unassembled WGS sequence"/>
</dbReference>
<organism evidence="1 2">
    <name type="scientific">Handroanthus impetiginosus</name>
    <dbReference type="NCBI Taxonomy" id="429701"/>
    <lineage>
        <taxon>Eukaryota</taxon>
        <taxon>Viridiplantae</taxon>
        <taxon>Streptophyta</taxon>
        <taxon>Embryophyta</taxon>
        <taxon>Tracheophyta</taxon>
        <taxon>Spermatophyta</taxon>
        <taxon>Magnoliopsida</taxon>
        <taxon>eudicotyledons</taxon>
        <taxon>Gunneridae</taxon>
        <taxon>Pentapetalae</taxon>
        <taxon>asterids</taxon>
        <taxon>lamiids</taxon>
        <taxon>Lamiales</taxon>
        <taxon>Bignoniaceae</taxon>
        <taxon>Crescentiina</taxon>
        <taxon>Tabebuia alliance</taxon>
        <taxon>Handroanthus</taxon>
    </lineage>
</organism>
<protein>
    <submittedName>
        <fullName evidence="1">Uncharacterized protein</fullName>
    </submittedName>
</protein>
<reference evidence="2" key="1">
    <citation type="journal article" date="2018" name="Gigascience">
        <title>Genome assembly of the Pink Ipe (Handroanthus impetiginosus, Bignoniaceae), a highly valued, ecologically keystone Neotropical timber forest tree.</title>
        <authorList>
            <person name="Silva-Junior O.B."/>
            <person name="Grattapaglia D."/>
            <person name="Novaes E."/>
            <person name="Collevatti R.G."/>
        </authorList>
    </citation>
    <scope>NUCLEOTIDE SEQUENCE [LARGE SCALE GENOMIC DNA]</scope>
    <source>
        <strain evidence="2">cv. UFG-1</strain>
    </source>
</reference>
<evidence type="ECO:0000313" key="2">
    <source>
        <dbReference type="Proteomes" id="UP000231279"/>
    </source>
</evidence>
<dbReference type="OrthoDB" id="1731532at2759"/>
<dbReference type="AlphaFoldDB" id="A0A2G9HN73"/>
<comment type="caution">
    <text evidence="1">The sequence shown here is derived from an EMBL/GenBank/DDBJ whole genome shotgun (WGS) entry which is preliminary data.</text>
</comment>
<dbReference type="STRING" id="429701.A0A2G9HN73"/>
<sequence>MPKNPLSVILKANKLTGPNYGDWLQNLKIVLDFEKMTYVLTKSLSDIIPDYATLDMQKTVNRRLEDDLQTRYLMLASMSRELQKSHEHMKHSSEIHMHLEELNSVQMRYERYNTSKELFRARIIEGSSLRKLDVVMDNDLYIDLILQSLPGLFDKFVINFNMSKLDMTINELVNMLITAKSTMKKDKTMLIASTSKAHMGKMGKKKKKKKSQH</sequence>
<proteinExistence type="predicted"/>